<reference evidence="2" key="2">
    <citation type="journal article" date="2023" name="IMA Fungus">
        <title>Comparative genomic study of the Penicillium genus elucidates a diverse pangenome and 15 lateral gene transfer events.</title>
        <authorList>
            <person name="Petersen C."/>
            <person name="Sorensen T."/>
            <person name="Nielsen M.R."/>
            <person name="Sondergaard T.E."/>
            <person name="Sorensen J.L."/>
            <person name="Fitzpatrick D.A."/>
            <person name="Frisvad J.C."/>
            <person name="Nielsen K.L."/>
        </authorList>
    </citation>
    <scope>NUCLEOTIDE SEQUENCE</scope>
    <source>
        <strain evidence="2">IBT 21472</strain>
    </source>
</reference>
<accession>A0A9W9U255</accession>
<evidence type="ECO:0000313" key="2">
    <source>
        <dbReference type="EMBL" id="KAJ5307325.1"/>
    </source>
</evidence>
<feature type="compositionally biased region" description="Low complexity" evidence="1">
    <location>
        <begin position="44"/>
        <end position="56"/>
    </location>
</feature>
<proteinExistence type="predicted"/>
<feature type="region of interest" description="Disordered" evidence="1">
    <location>
        <begin position="23"/>
        <end position="76"/>
    </location>
</feature>
<name>A0A9W9U255_9EURO</name>
<dbReference type="Proteomes" id="UP001147746">
    <property type="component" value="Unassembled WGS sequence"/>
</dbReference>
<dbReference type="EMBL" id="JAPZBO010000008">
    <property type="protein sequence ID" value="KAJ5307325.1"/>
    <property type="molecule type" value="Genomic_DNA"/>
</dbReference>
<protein>
    <submittedName>
        <fullName evidence="2">Uncharacterized protein</fullName>
    </submittedName>
</protein>
<reference evidence="2" key="1">
    <citation type="submission" date="2022-12" db="EMBL/GenBank/DDBJ databases">
        <authorList>
            <person name="Petersen C."/>
        </authorList>
    </citation>
    <scope>NUCLEOTIDE SEQUENCE</scope>
    <source>
        <strain evidence="2">IBT 21472</strain>
    </source>
</reference>
<sequence>MIHPIRTGLQGFCLYLVGGRASPPDLQDYSGNSSGGGPKEGYFRRGSSGSKRTTSTDAPDRQAEEGTLNLQSTIQQ</sequence>
<evidence type="ECO:0000256" key="1">
    <source>
        <dbReference type="SAM" id="MobiDB-lite"/>
    </source>
</evidence>
<organism evidence="2 3">
    <name type="scientific">Penicillium atrosanguineum</name>
    <dbReference type="NCBI Taxonomy" id="1132637"/>
    <lineage>
        <taxon>Eukaryota</taxon>
        <taxon>Fungi</taxon>
        <taxon>Dikarya</taxon>
        <taxon>Ascomycota</taxon>
        <taxon>Pezizomycotina</taxon>
        <taxon>Eurotiomycetes</taxon>
        <taxon>Eurotiomycetidae</taxon>
        <taxon>Eurotiales</taxon>
        <taxon>Aspergillaceae</taxon>
        <taxon>Penicillium</taxon>
    </lineage>
</organism>
<dbReference type="AlphaFoldDB" id="A0A9W9U255"/>
<keyword evidence="3" id="KW-1185">Reference proteome</keyword>
<evidence type="ECO:0000313" key="3">
    <source>
        <dbReference type="Proteomes" id="UP001147746"/>
    </source>
</evidence>
<comment type="caution">
    <text evidence="2">The sequence shown here is derived from an EMBL/GenBank/DDBJ whole genome shotgun (WGS) entry which is preliminary data.</text>
</comment>
<gene>
    <name evidence="2" type="ORF">N7476_007981</name>
</gene>